<protein>
    <submittedName>
        <fullName evidence="3">PDZ domain (Also known as DHR or GLGF)</fullName>
    </submittedName>
</protein>
<dbReference type="AlphaFoldDB" id="A0A5C5XWM7"/>
<feature type="compositionally biased region" description="Low complexity" evidence="1">
    <location>
        <begin position="22"/>
        <end position="34"/>
    </location>
</feature>
<gene>
    <name evidence="3" type="ORF">CA85_19240</name>
</gene>
<proteinExistence type="predicted"/>
<dbReference type="SMART" id="SM00228">
    <property type="entry name" value="PDZ"/>
    <property type="match status" value="1"/>
</dbReference>
<dbReference type="InterPro" id="IPR001478">
    <property type="entry name" value="PDZ"/>
</dbReference>
<keyword evidence="4" id="KW-1185">Reference proteome</keyword>
<dbReference type="CDD" id="cd06779">
    <property type="entry name" value="cpPDZ_Deg_HtrA-like"/>
    <property type="match status" value="1"/>
</dbReference>
<evidence type="ECO:0000313" key="4">
    <source>
        <dbReference type="Proteomes" id="UP000318053"/>
    </source>
</evidence>
<accession>A0A5C5XWM7</accession>
<evidence type="ECO:0000313" key="3">
    <source>
        <dbReference type="EMBL" id="TWT67078.1"/>
    </source>
</evidence>
<reference evidence="3 4" key="1">
    <citation type="submission" date="2019-02" db="EMBL/GenBank/DDBJ databases">
        <title>Deep-cultivation of Planctomycetes and their phenomic and genomic characterization uncovers novel biology.</title>
        <authorList>
            <person name="Wiegand S."/>
            <person name="Jogler M."/>
            <person name="Boedeker C."/>
            <person name="Pinto D."/>
            <person name="Vollmers J."/>
            <person name="Rivas-Marin E."/>
            <person name="Kohn T."/>
            <person name="Peeters S.H."/>
            <person name="Heuer A."/>
            <person name="Rast P."/>
            <person name="Oberbeckmann S."/>
            <person name="Bunk B."/>
            <person name="Jeske O."/>
            <person name="Meyerdierks A."/>
            <person name="Storesund J.E."/>
            <person name="Kallscheuer N."/>
            <person name="Luecker S."/>
            <person name="Lage O.M."/>
            <person name="Pohl T."/>
            <person name="Merkel B.J."/>
            <person name="Hornburger P."/>
            <person name="Mueller R.-W."/>
            <person name="Bruemmer F."/>
            <person name="Labrenz M."/>
            <person name="Spormann A.M."/>
            <person name="Op Den Camp H."/>
            <person name="Overmann J."/>
            <person name="Amann R."/>
            <person name="Jetten M.S.M."/>
            <person name="Mascher T."/>
            <person name="Medema M.H."/>
            <person name="Devos D.P."/>
            <person name="Kaster A.-K."/>
            <person name="Ovreas L."/>
            <person name="Rohde M."/>
            <person name="Galperin M.Y."/>
            <person name="Jogler C."/>
        </authorList>
    </citation>
    <scope>NUCLEOTIDE SEQUENCE [LARGE SCALE GENOMIC DNA]</scope>
    <source>
        <strain evidence="3 4">CA85</strain>
    </source>
</reference>
<evidence type="ECO:0000259" key="2">
    <source>
        <dbReference type="PROSITE" id="PS50106"/>
    </source>
</evidence>
<feature type="region of interest" description="Disordered" evidence="1">
    <location>
        <begin position="22"/>
        <end position="49"/>
    </location>
</feature>
<dbReference type="SUPFAM" id="SSF50156">
    <property type="entry name" value="PDZ domain-like"/>
    <property type="match status" value="1"/>
</dbReference>
<evidence type="ECO:0000256" key="1">
    <source>
        <dbReference type="SAM" id="MobiDB-lite"/>
    </source>
</evidence>
<sequence>MACWSILGLCSGNAWLAPACGEDAPASSAATSSESESDPEGVSAAPPAAEIARWVDDLSSDSYLRRKRATTRLTKVGEPAVKQLASELDSGDLESTERVLGILQEIAARAPILAATQSQQQDGAPPSAGGDAWEELLQISDDGGSRGTRAKVAINEVRDVRRAQAVELLGAEGVFIGIADTTIGSISQQRRIVEVDDGFQGDPAVLGLLQWVDNIDYVRVKGTSIQKNVLSGVVQMPDLRTLLLLEGELDASELAQLGDIAELRHLELRYVPMNGELIDQLATLPIRVSLTLNGTSAPVERVTALQQAVPGLEIVFKQGGFLGVKCDNNLSECLILEVVPGQAAERAGLMPGDVVVEIDGTTVKKFKDLQKAIDAHLPGTEINIRYQRRGVAHETTAELGKLDLS</sequence>
<comment type="caution">
    <text evidence="3">The sequence shown here is derived from an EMBL/GenBank/DDBJ whole genome shotgun (WGS) entry which is preliminary data.</text>
</comment>
<organism evidence="3 4">
    <name type="scientific">Allorhodopirellula solitaria</name>
    <dbReference type="NCBI Taxonomy" id="2527987"/>
    <lineage>
        <taxon>Bacteria</taxon>
        <taxon>Pseudomonadati</taxon>
        <taxon>Planctomycetota</taxon>
        <taxon>Planctomycetia</taxon>
        <taxon>Pirellulales</taxon>
        <taxon>Pirellulaceae</taxon>
        <taxon>Allorhodopirellula</taxon>
    </lineage>
</organism>
<dbReference type="EMBL" id="SJPK01000004">
    <property type="protein sequence ID" value="TWT67078.1"/>
    <property type="molecule type" value="Genomic_DNA"/>
</dbReference>
<name>A0A5C5XWM7_9BACT</name>
<dbReference type="PROSITE" id="PS50106">
    <property type="entry name" value="PDZ"/>
    <property type="match status" value="1"/>
</dbReference>
<feature type="domain" description="PDZ" evidence="2">
    <location>
        <begin position="311"/>
        <end position="364"/>
    </location>
</feature>
<dbReference type="Proteomes" id="UP000318053">
    <property type="component" value="Unassembled WGS sequence"/>
</dbReference>
<dbReference type="InterPro" id="IPR036034">
    <property type="entry name" value="PDZ_sf"/>
</dbReference>
<dbReference type="Pfam" id="PF13180">
    <property type="entry name" value="PDZ_2"/>
    <property type="match status" value="1"/>
</dbReference>
<dbReference type="Gene3D" id="2.30.42.10">
    <property type="match status" value="1"/>
</dbReference>